<organism evidence="3 4">
    <name type="scientific">Caenorhabditis angaria</name>
    <dbReference type="NCBI Taxonomy" id="860376"/>
    <lineage>
        <taxon>Eukaryota</taxon>
        <taxon>Metazoa</taxon>
        <taxon>Ecdysozoa</taxon>
        <taxon>Nematoda</taxon>
        <taxon>Chromadorea</taxon>
        <taxon>Rhabditida</taxon>
        <taxon>Rhabditina</taxon>
        <taxon>Rhabditomorpha</taxon>
        <taxon>Rhabditoidea</taxon>
        <taxon>Rhabditidae</taxon>
        <taxon>Peloderinae</taxon>
        <taxon>Caenorhabditis</taxon>
    </lineage>
</organism>
<feature type="compositionally biased region" description="Basic and acidic residues" evidence="1">
    <location>
        <begin position="1"/>
        <end position="24"/>
    </location>
</feature>
<dbReference type="GO" id="GO:0005886">
    <property type="term" value="C:plasma membrane"/>
    <property type="evidence" value="ECO:0007669"/>
    <property type="project" value="TreeGrafter"/>
</dbReference>
<sequence length="306" mass="35779">MKLKSKDPKAKKTEPKPSENESKSSTKQSENPEIPEKRKYLKTILLGVGGAIILLVIIALIIFMILSKEEPARFSEVCETKECVKLGGEMREIMNNATDPCQDFYEYSCGNWKEFADHPIKNRKKLETFFQKTYKPVTRSERIAKVVFEKCLLAKSAKLGDLNQRIWHSQDFTELLIEVVKVTPIDTFFLRNSIRPEYKEKKLVLTFYAHLAEYKEFWSATEKFANNDLNATDLSPDDTTTFTFIDLQRYLKGLLPEEYREKKMNWKLKVARTGIEQLNTFLRNRGVSKIRDNILRPRWEKELESC</sequence>
<dbReference type="EMBL" id="CANHGI010000003">
    <property type="protein sequence ID" value="CAI5444188.1"/>
    <property type="molecule type" value="Genomic_DNA"/>
</dbReference>
<keyword evidence="2" id="KW-1133">Transmembrane helix</keyword>
<keyword evidence="2" id="KW-0812">Transmembrane</keyword>
<reference evidence="3" key="1">
    <citation type="submission" date="2022-11" db="EMBL/GenBank/DDBJ databases">
        <authorList>
            <person name="Kikuchi T."/>
        </authorList>
    </citation>
    <scope>NUCLEOTIDE SEQUENCE</scope>
    <source>
        <strain evidence="3">PS1010</strain>
    </source>
</reference>
<dbReference type="InterPro" id="IPR000718">
    <property type="entry name" value="Peptidase_M13"/>
</dbReference>
<dbReference type="Gene3D" id="3.40.390.10">
    <property type="entry name" value="Collagenase (Catalytic Domain)"/>
    <property type="match status" value="1"/>
</dbReference>
<proteinExistence type="predicted"/>
<dbReference type="GO" id="GO:0004222">
    <property type="term" value="F:metalloendopeptidase activity"/>
    <property type="evidence" value="ECO:0007669"/>
    <property type="project" value="InterPro"/>
</dbReference>
<keyword evidence="2" id="KW-0472">Membrane</keyword>
<accession>A0A9P1MZ71</accession>
<evidence type="ECO:0000256" key="2">
    <source>
        <dbReference type="SAM" id="Phobius"/>
    </source>
</evidence>
<dbReference type="PROSITE" id="PS51885">
    <property type="entry name" value="NEPRILYSIN"/>
    <property type="match status" value="1"/>
</dbReference>
<dbReference type="InterPro" id="IPR024079">
    <property type="entry name" value="MetalloPept_cat_dom_sf"/>
</dbReference>
<dbReference type="SUPFAM" id="SSF55486">
    <property type="entry name" value="Metalloproteases ('zincins'), catalytic domain"/>
    <property type="match status" value="1"/>
</dbReference>
<dbReference type="PANTHER" id="PTHR11733:SF167">
    <property type="entry name" value="FI17812P1-RELATED"/>
    <property type="match status" value="1"/>
</dbReference>
<evidence type="ECO:0008006" key="5">
    <source>
        <dbReference type="Google" id="ProtNLM"/>
    </source>
</evidence>
<dbReference type="OrthoDB" id="6475849at2759"/>
<dbReference type="AlphaFoldDB" id="A0A9P1MZ71"/>
<dbReference type="GO" id="GO:0016485">
    <property type="term" value="P:protein processing"/>
    <property type="evidence" value="ECO:0007669"/>
    <property type="project" value="TreeGrafter"/>
</dbReference>
<name>A0A9P1MZ71_9PELO</name>
<protein>
    <recommendedName>
        <fullName evidence="5">Peptidase M13 N-terminal domain-containing protein</fullName>
    </recommendedName>
</protein>
<dbReference type="PANTHER" id="PTHR11733">
    <property type="entry name" value="ZINC METALLOPROTEASE FAMILY M13 NEPRILYSIN-RELATED"/>
    <property type="match status" value="1"/>
</dbReference>
<evidence type="ECO:0000313" key="4">
    <source>
        <dbReference type="Proteomes" id="UP001152747"/>
    </source>
</evidence>
<dbReference type="Proteomes" id="UP001152747">
    <property type="component" value="Unassembled WGS sequence"/>
</dbReference>
<evidence type="ECO:0000256" key="1">
    <source>
        <dbReference type="SAM" id="MobiDB-lite"/>
    </source>
</evidence>
<comment type="caution">
    <text evidence="3">The sequence shown here is derived from an EMBL/GenBank/DDBJ whole genome shotgun (WGS) entry which is preliminary data.</text>
</comment>
<keyword evidence="4" id="KW-1185">Reference proteome</keyword>
<evidence type="ECO:0000313" key="3">
    <source>
        <dbReference type="EMBL" id="CAI5444188.1"/>
    </source>
</evidence>
<gene>
    <name evidence="3" type="ORF">CAMP_LOCUS6825</name>
</gene>
<feature type="transmembrane region" description="Helical" evidence="2">
    <location>
        <begin position="44"/>
        <end position="66"/>
    </location>
</feature>
<feature type="region of interest" description="Disordered" evidence="1">
    <location>
        <begin position="1"/>
        <end position="34"/>
    </location>
</feature>